<comment type="caution">
    <text evidence="2">The sequence shown here is derived from an EMBL/GenBank/DDBJ whole genome shotgun (WGS) entry which is preliminary data.</text>
</comment>
<keyword evidence="1" id="KW-0812">Transmembrane</keyword>
<accession>A0A395LG04</accession>
<reference evidence="2 3" key="1">
    <citation type="submission" date="2018-07" db="EMBL/GenBank/DDBJ databases">
        <title>Erythrobacter nanhaiensis sp. nov., a novel member of the genus Erythrobacter isolated from the South China Sea.</title>
        <authorList>
            <person name="Chen X."/>
            <person name="Liu J."/>
        </authorList>
    </citation>
    <scope>NUCLEOTIDE SEQUENCE [LARGE SCALE GENOMIC DNA]</scope>
    <source>
        <strain evidence="2 3">S-5</strain>
    </source>
</reference>
<dbReference type="Proteomes" id="UP000254101">
    <property type="component" value="Unassembled WGS sequence"/>
</dbReference>
<evidence type="ECO:0000313" key="2">
    <source>
        <dbReference type="EMBL" id="RDS75748.1"/>
    </source>
</evidence>
<sequence>MPEETSAVKALRAIGWAFGGLFALGLLIVGGFFIAAWIGSSIPRNSDWVEATSGIPIMVETNGVHTGIVMPIATPQKDWRETFPSAAEPMEGGMLPTHVSVGWGDREVFLTVPTWGDLKASTAARIATQGGPAVMRVAHYYRPAGGPNHRWVILREEEYDRLVAEVEAGLPPIDDPRNRVSHEGFDPLAKVYDAAGRYTLGNTCNQWVGDTLAAAGIEMGVWTPLAGGVMKWIPEGGARP</sequence>
<dbReference type="Pfam" id="PF09601">
    <property type="entry name" value="DUF2459"/>
    <property type="match status" value="1"/>
</dbReference>
<evidence type="ECO:0000313" key="3">
    <source>
        <dbReference type="Proteomes" id="UP000254101"/>
    </source>
</evidence>
<dbReference type="EMBL" id="QRBB01000002">
    <property type="protein sequence ID" value="RDS75748.1"/>
    <property type="molecule type" value="Genomic_DNA"/>
</dbReference>
<dbReference type="RefSeq" id="WP_115493016.1">
    <property type="nucleotide sequence ID" value="NZ_JACHWW010000002.1"/>
</dbReference>
<keyword evidence="1" id="KW-1133">Transmembrane helix</keyword>
<dbReference type="InterPro" id="IPR011727">
    <property type="entry name" value="CHP02117"/>
</dbReference>
<proteinExistence type="predicted"/>
<keyword evidence="3" id="KW-1185">Reference proteome</keyword>
<protein>
    <submittedName>
        <fullName evidence="2">DUF2459 domain-containing protein</fullName>
    </submittedName>
</protein>
<feature type="transmembrane region" description="Helical" evidence="1">
    <location>
        <begin position="13"/>
        <end position="38"/>
    </location>
</feature>
<dbReference type="AlphaFoldDB" id="A0A395LG04"/>
<dbReference type="OrthoDB" id="211174at2"/>
<gene>
    <name evidence="2" type="ORF">DL238_13680</name>
</gene>
<keyword evidence="1" id="KW-0472">Membrane</keyword>
<evidence type="ECO:0000256" key="1">
    <source>
        <dbReference type="SAM" id="Phobius"/>
    </source>
</evidence>
<organism evidence="2 3">
    <name type="scientific">Alteriqipengyuania lutimaris</name>
    <dbReference type="NCBI Taxonomy" id="1538146"/>
    <lineage>
        <taxon>Bacteria</taxon>
        <taxon>Pseudomonadati</taxon>
        <taxon>Pseudomonadota</taxon>
        <taxon>Alphaproteobacteria</taxon>
        <taxon>Sphingomonadales</taxon>
        <taxon>Erythrobacteraceae</taxon>
        <taxon>Alteriqipengyuania</taxon>
    </lineage>
</organism>
<name>A0A395LG04_9SPHN</name>